<proteinExistence type="inferred from homology"/>
<dbReference type="EnsemblMetazoa" id="XM_021044086.2">
    <property type="protein sequence ID" value="XP_020899745.1"/>
    <property type="gene ID" value="LOC110238413"/>
</dbReference>
<protein>
    <recommendedName>
        <fullName evidence="2">Protein LTV1 homolog</fullName>
    </recommendedName>
</protein>
<feature type="region of interest" description="Disordered" evidence="3">
    <location>
        <begin position="160"/>
        <end position="223"/>
    </location>
</feature>
<evidence type="ECO:0000256" key="2">
    <source>
        <dbReference type="ARBA" id="ARBA00021561"/>
    </source>
</evidence>
<dbReference type="Proteomes" id="UP000887567">
    <property type="component" value="Unplaced"/>
</dbReference>
<feature type="region of interest" description="Disordered" evidence="3">
    <location>
        <begin position="53"/>
        <end position="93"/>
    </location>
</feature>
<dbReference type="GO" id="GO:0005634">
    <property type="term" value="C:nucleus"/>
    <property type="evidence" value="ECO:0007669"/>
    <property type="project" value="TreeGrafter"/>
</dbReference>
<accession>A0A913X6Q1</accession>
<dbReference type="GO" id="GO:0030688">
    <property type="term" value="C:preribosome, small subunit precursor"/>
    <property type="evidence" value="ECO:0007669"/>
    <property type="project" value="TreeGrafter"/>
</dbReference>
<organism evidence="4 5">
    <name type="scientific">Exaiptasia diaphana</name>
    <name type="common">Tropical sea anemone</name>
    <name type="synonym">Aiptasia pulchella</name>
    <dbReference type="NCBI Taxonomy" id="2652724"/>
    <lineage>
        <taxon>Eukaryota</taxon>
        <taxon>Metazoa</taxon>
        <taxon>Cnidaria</taxon>
        <taxon>Anthozoa</taxon>
        <taxon>Hexacorallia</taxon>
        <taxon>Actiniaria</taxon>
        <taxon>Aiptasiidae</taxon>
        <taxon>Exaiptasia</taxon>
    </lineage>
</organism>
<dbReference type="GO" id="GO:0005829">
    <property type="term" value="C:cytosol"/>
    <property type="evidence" value="ECO:0007669"/>
    <property type="project" value="TreeGrafter"/>
</dbReference>
<dbReference type="PANTHER" id="PTHR21531">
    <property type="entry name" value="LOW-TEMPERATURE VIABILITY PROTEIN LTV1-RELATED"/>
    <property type="match status" value="1"/>
</dbReference>
<dbReference type="AlphaFoldDB" id="A0A913X6Q1"/>
<dbReference type="RefSeq" id="XP_020899745.1">
    <property type="nucleotide sequence ID" value="XM_021044086.2"/>
</dbReference>
<dbReference type="GeneID" id="110238413"/>
<reference evidence="4" key="1">
    <citation type="submission" date="2022-11" db="UniProtKB">
        <authorList>
            <consortium name="EnsemblMetazoa"/>
        </authorList>
    </citation>
    <scope>IDENTIFICATION</scope>
</reference>
<dbReference type="Pfam" id="PF04180">
    <property type="entry name" value="LTV"/>
    <property type="match status" value="1"/>
</dbReference>
<evidence type="ECO:0000313" key="4">
    <source>
        <dbReference type="EnsemblMetazoa" id="XP_020899745.1"/>
    </source>
</evidence>
<feature type="compositionally biased region" description="Polar residues" evidence="3">
    <location>
        <begin position="210"/>
        <end position="223"/>
    </location>
</feature>
<dbReference type="GO" id="GO:0042274">
    <property type="term" value="P:ribosomal small subunit biogenesis"/>
    <property type="evidence" value="ECO:0007669"/>
    <property type="project" value="InterPro"/>
</dbReference>
<evidence type="ECO:0000313" key="5">
    <source>
        <dbReference type="Proteomes" id="UP000887567"/>
    </source>
</evidence>
<feature type="compositionally biased region" description="Basic and acidic residues" evidence="3">
    <location>
        <begin position="53"/>
        <end position="67"/>
    </location>
</feature>
<evidence type="ECO:0000256" key="1">
    <source>
        <dbReference type="ARBA" id="ARBA00009078"/>
    </source>
</evidence>
<keyword evidence="5" id="KW-1185">Reference proteome</keyword>
<sequence>LTLLDDRFEKVMEEYDEDEIGALDHEEMTGTVDPDSQILNALAEDFEHHVPKVHFADVDGTKQDKAKTSRQAKNKSSSEDDSDDDEDIMRIDVTPKEQWDCESILSTYSNLYNHPTLIKEAPKNKSIKLSTKTGIPLGVIPGKTSAKNNNCSEDMDVDIAKQCTGPRPKHEDKDDKALRKRAVKEQRRARRVEKKSNKLTFKAEQKRQEQSLMNTKHQQGQKL</sequence>
<comment type="similarity">
    <text evidence="1">Belongs to the LTV1 family.</text>
</comment>
<dbReference type="GO" id="GO:0000056">
    <property type="term" value="P:ribosomal small subunit export from nucleus"/>
    <property type="evidence" value="ECO:0007669"/>
    <property type="project" value="TreeGrafter"/>
</dbReference>
<evidence type="ECO:0000256" key="3">
    <source>
        <dbReference type="SAM" id="MobiDB-lite"/>
    </source>
</evidence>
<name>A0A913X6Q1_EXADI</name>
<dbReference type="KEGG" id="epa:110238413"/>
<dbReference type="PANTHER" id="PTHR21531:SF0">
    <property type="entry name" value="PROTEIN LTV1 HOMOLOG"/>
    <property type="match status" value="1"/>
</dbReference>
<feature type="compositionally biased region" description="Basic residues" evidence="3">
    <location>
        <begin position="178"/>
        <end position="193"/>
    </location>
</feature>
<feature type="compositionally biased region" description="Basic and acidic residues" evidence="3">
    <location>
        <begin position="168"/>
        <end position="177"/>
    </location>
</feature>
<dbReference type="OrthoDB" id="5852896at2759"/>
<dbReference type="InterPro" id="IPR007307">
    <property type="entry name" value="Ltv1"/>
</dbReference>